<feature type="transmembrane region" description="Helical" evidence="6">
    <location>
        <begin position="161"/>
        <end position="179"/>
    </location>
</feature>
<dbReference type="SMART" id="SM00052">
    <property type="entry name" value="EAL"/>
    <property type="match status" value="1"/>
</dbReference>
<evidence type="ECO:0000259" key="10">
    <source>
        <dbReference type="PROSITE" id="PS50887"/>
    </source>
</evidence>
<dbReference type="Pfam" id="PF13426">
    <property type="entry name" value="PAS_9"/>
    <property type="match status" value="1"/>
</dbReference>
<dbReference type="NCBIfam" id="TIGR00229">
    <property type="entry name" value="sensory_box"/>
    <property type="match status" value="1"/>
</dbReference>
<dbReference type="EMBL" id="UOEW01000259">
    <property type="protein sequence ID" value="VAW40162.1"/>
    <property type="molecule type" value="Genomic_DNA"/>
</dbReference>
<dbReference type="InterPro" id="IPR013655">
    <property type="entry name" value="PAS_fold_3"/>
</dbReference>
<dbReference type="SUPFAM" id="SSF141868">
    <property type="entry name" value="EAL domain-like"/>
    <property type="match status" value="1"/>
</dbReference>
<keyword evidence="2" id="KW-1003">Cell membrane</keyword>
<name>A0A3B0VM67_9ZZZZ</name>
<feature type="transmembrane region" description="Helical" evidence="6">
    <location>
        <begin position="191"/>
        <end position="209"/>
    </location>
</feature>
<dbReference type="PROSITE" id="PS50883">
    <property type="entry name" value="EAL"/>
    <property type="match status" value="1"/>
</dbReference>
<dbReference type="Gene3D" id="3.30.70.270">
    <property type="match status" value="1"/>
</dbReference>
<dbReference type="AlphaFoldDB" id="A0A3B0VM67"/>
<feature type="transmembrane region" description="Helical" evidence="6">
    <location>
        <begin position="35"/>
        <end position="53"/>
    </location>
</feature>
<dbReference type="CDD" id="cd00130">
    <property type="entry name" value="PAS"/>
    <property type="match status" value="1"/>
</dbReference>
<feature type="transmembrane region" description="Helical" evidence="6">
    <location>
        <begin position="12"/>
        <end position="29"/>
    </location>
</feature>
<dbReference type="InterPro" id="IPR000014">
    <property type="entry name" value="PAS"/>
</dbReference>
<dbReference type="Gene3D" id="3.20.20.450">
    <property type="entry name" value="EAL domain"/>
    <property type="match status" value="1"/>
</dbReference>
<dbReference type="InterPro" id="IPR035919">
    <property type="entry name" value="EAL_sf"/>
</dbReference>
<dbReference type="InterPro" id="IPR043128">
    <property type="entry name" value="Rev_trsase/Diguanyl_cyclase"/>
</dbReference>
<proteinExistence type="predicted"/>
<dbReference type="SUPFAM" id="SSF55785">
    <property type="entry name" value="PYP-like sensor domain (PAS domain)"/>
    <property type="match status" value="2"/>
</dbReference>
<dbReference type="SMART" id="SM00091">
    <property type="entry name" value="PAS"/>
    <property type="match status" value="2"/>
</dbReference>
<sequence length="1178" mass="135493">MNQKMFFKQNIITFALYFFITLVVIKLMHEPTQATLVWPGVGIGIVAALVWGYRIIPGLYLAQLGIGYFLYYSTNETYTLLNFIASNAFSVAGLLRCFFGAFLIRYFVGYPNSLISSKPILKFFLIVAPLASLASAAVYILVKSLLGFTETTSYSNNIFDWWIGDLLGFIIFAPFTMIFICQPKSIWRPRYLTVGLPIILIFTAVILLYNKTQINNSQKVLDDLNLKNEVIVANLNQNSIWVNNFLKNIFLYYLPTDDTNTQLNSFLNSLSDSDDNINAIIWNMGSENNYIKVSKDYSLHKFAKLKEFNFNNLISQDELNKQLFYPTIYIDRLEEFVNVFEFNQHKHKLKIIVVRNFSQLDKLLSKLGLNHAKISLNLTQSNKPNKEVVLYSSSQSLPENIMTINSKLNFYDKNWTLSLSPSAQYFHENRSKYSYVIAKIGLLVVGLIGIMLLIITGKTALTDIQVKERTLELDTQSTDLRNKKKQYRKLIEQHPVILWRLNIDNNKMSYISKKVEKLYGYSLSRWLNEGNFWLNLIHPEDVKAVKSKINQSLRDSSTTFELEYRLVTADGSIAWIKDTININKVADLATGSRMQLLGLMIDVSETHKAKQEQNISESKYRILFKHAVDPLMILDLDNSTIIDPNDKAISLFGLNNISGHVTLVDFSPIKQPDGSNSQKRLRKIFRKLDQNKYINFEWVMLNKKHHEIICNIDLVKLPTQNNNIVLVNIHDITEIKLHAKKINQLAYYDNLTKLPNREYFYSKFKYFHNLAVEKQMFGTIIYLDLDRFKILNDSLGHRAGDELLKMVAQRISHITKVSDFCARLGGDEFIILAKKLKSSIGLALESSFVKSELILEALNRPYQLEDYEHLITPSIGISVFPTDNASIDQIIHQADIAMYASKEKGKNTITIYHETMVKMVGERLILEKAIRQAFDQDEFELYYQPQININNEAHSVEALLRWRRSLEFRITTEELIDTIEQIGLTHELGHWVFDQTCTQLEQWAKQNCAVKSIAINVSAKQFHQKLFTDQVISVIQSYNLKPSQIIIELTEAVLIEDIASIITKLTTLKAYGVRISLDDFGTGYSSLAYLKQLPIDQLKIDKMFIHDIASDKSSQHIVQTIIDLARSMNVEFIAEGVEIEEQFNILKQLGCEHFQGFYFSKPVPAHEINCTKNKQELI</sequence>
<feature type="domain" description="PAS" evidence="7">
    <location>
        <begin position="483"/>
        <end position="556"/>
    </location>
</feature>
<comment type="subcellular location">
    <subcellularLocation>
        <location evidence="1">Cell membrane</location>
        <topology evidence="1">Multi-pass membrane protein</topology>
    </subcellularLocation>
</comment>
<feature type="domain" description="PAC" evidence="8">
    <location>
        <begin position="560"/>
        <end position="615"/>
    </location>
</feature>
<accession>A0A3B0VM67</accession>
<evidence type="ECO:0000259" key="9">
    <source>
        <dbReference type="PROSITE" id="PS50883"/>
    </source>
</evidence>
<dbReference type="CDD" id="cd01948">
    <property type="entry name" value="EAL"/>
    <property type="match status" value="1"/>
</dbReference>
<dbReference type="PROSITE" id="PS50112">
    <property type="entry name" value="PAS"/>
    <property type="match status" value="1"/>
</dbReference>
<feature type="transmembrane region" description="Helical" evidence="6">
    <location>
        <begin position="120"/>
        <end position="141"/>
    </location>
</feature>
<dbReference type="PROSITE" id="PS50113">
    <property type="entry name" value="PAC"/>
    <property type="match status" value="1"/>
</dbReference>
<organism evidence="11">
    <name type="scientific">hydrothermal vent metagenome</name>
    <dbReference type="NCBI Taxonomy" id="652676"/>
    <lineage>
        <taxon>unclassified sequences</taxon>
        <taxon>metagenomes</taxon>
        <taxon>ecological metagenomes</taxon>
    </lineage>
</organism>
<dbReference type="SUPFAM" id="SSF55073">
    <property type="entry name" value="Nucleotide cyclase"/>
    <property type="match status" value="1"/>
</dbReference>
<evidence type="ECO:0000256" key="6">
    <source>
        <dbReference type="SAM" id="Phobius"/>
    </source>
</evidence>
<keyword evidence="5 6" id="KW-0472">Membrane</keyword>
<dbReference type="InterPro" id="IPR000160">
    <property type="entry name" value="GGDEF_dom"/>
</dbReference>
<feature type="transmembrane region" description="Helical" evidence="6">
    <location>
        <begin position="80"/>
        <end position="108"/>
    </location>
</feature>
<dbReference type="Pfam" id="PF00563">
    <property type="entry name" value="EAL"/>
    <property type="match status" value="1"/>
</dbReference>
<dbReference type="InterPro" id="IPR000700">
    <property type="entry name" value="PAS-assoc_C"/>
</dbReference>
<evidence type="ECO:0000313" key="11">
    <source>
        <dbReference type="EMBL" id="VAW40162.1"/>
    </source>
</evidence>
<dbReference type="SMART" id="SM00267">
    <property type="entry name" value="GGDEF"/>
    <property type="match status" value="1"/>
</dbReference>
<keyword evidence="3 6" id="KW-0812">Transmembrane</keyword>
<dbReference type="InterPro" id="IPR052155">
    <property type="entry name" value="Biofilm_reg_signaling"/>
</dbReference>
<evidence type="ECO:0000256" key="3">
    <source>
        <dbReference type="ARBA" id="ARBA00022692"/>
    </source>
</evidence>
<dbReference type="Gene3D" id="3.30.450.20">
    <property type="entry name" value="PAS domain"/>
    <property type="match status" value="2"/>
</dbReference>
<dbReference type="InterPro" id="IPR007895">
    <property type="entry name" value="MASE1"/>
</dbReference>
<dbReference type="Pfam" id="PF05231">
    <property type="entry name" value="MASE1"/>
    <property type="match status" value="1"/>
</dbReference>
<dbReference type="CDD" id="cd01949">
    <property type="entry name" value="GGDEF"/>
    <property type="match status" value="1"/>
</dbReference>
<evidence type="ECO:0000256" key="5">
    <source>
        <dbReference type="ARBA" id="ARBA00023136"/>
    </source>
</evidence>
<dbReference type="NCBIfam" id="TIGR00254">
    <property type="entry name" value="GGDEF"/>
    <property type="match status" value="1"/>
</dbReference>
<dbReference type="PROSITE" id="PS50887">
    <property type="entry name" value="GGDEF"/>
    <property type="match status" value="1"/>
</dbReference>
<feature type="transmembrane region" description="Helical" evidence="6">
    <location>
        <begin position="433"/>
        <end position="455"/>
    </location>
</feature>
<dbReference type="PANTHER" id="PTHR44757">
    <property type="entry name" value="DIGUANYLATE CYCLASE DGCP"/>
    <property type="match status" value="1"/>
</dbReference>
<evidence type="ECO:0000259" key="7">
    <source>
        <dbReference type="PROSITE" id="PS50112"/>
    </source>
</evidence>
<dbReference type="InterPro" id="IPR001633">
    <property type="entry name" value="EAL_dom"/>
</dbReference>
<reference evidence="11" key="1">
    <citation type="submission" date="2018-06" db="EMBL/GenBank/DDBJ databases">
        <authorList>
            <person name="Zhirakovskaya E."/>
        </authorList>
    </citation>
    <scope>NUCLEOTIDE SEQUENCE</scope>
</reference>
<dbReference type="GO" id="GO:0005886">
    <property type="term" value="C:plasma membrane"/>
    <property type="evidence" value="ECO:0007669"/>
    <property type="project" value="UniProtKB-SubCell"/>
</dbReference>
<feature type="domain" description="GGDEF" evidence="10">
    <location>
        <begin position="776"/>
        <end position="914"/>
    </location>
</feature>
<dbReference type="Pfam" id="PF00990">
    <property type="entry name" value="GGDEF"/>
    <property type="match status" value="1"/>
</dbReference>
<protein>
    <submittedName>
        <fullName evidence="11">Diguanylate cyclase/phosphodiesterase (GGDEF &amp; EAL domains) with PAS/PAC sensor(S)</fullName>
    </submittedName>
</protein>
<feature type="domain" description="EAL" evidence="9">
    <location>
        <begin position="923"/>
        <end position="1176"/>
    </location>
</feature>
<evidence type="ECO:0000259" key="8">
    <source>
        <dbReference type="PROSITE" id="PS50113"/>
    </source>
</evidence>
<gene>
    <name evidence="11" type="ORF">MNBD_GAMMA01-2128</name>
</gene>
<dbReference type="PANTHER" id="PTHR44757:SF2">
    <property type="entry name" value="BIOFILM ARCHITECTURE MAINTENANCE PROTEIN MBAA"/>
    <property type="match status" value="1"/>
</dbReference>
<dbReference type="InterPro" id="IPR035965">
    <property type="entry name" value="PAS-like_dom_sf"/>
</dbReference>
<dbReference type="Pfam" id="PF08447">
    <property type="entry name" value="PAS_3"/>
    <property type="match status" value="1"/>
</dbReference>
<evidence type="ECO:0000256" key="4">
    <source>
        <dbReference type="ARBA" id="ARBA00022989"/>
    </source>
</evidence>
<dbReference type="InterPro" id="IPR029787">
    <property type="entry name" value="Nucleotide_cyclase"/>
</dbReference>
<evidence type="ECO:0000256" key="2">
    <source>
        <dbReference type="ARBA" id="ARBA00022475"/>
    </source>
</evidence>
<feature type="transmembrane region" description="Helical" evidence="6">
    <location>
        <begin position="58"/>
        <end position="74"/>
    </location>
</feature>
<evidence type="ECO:0000256" key="1">
    <source>
        <dbReference type="ARBA" id="ARBA00004651"/>
    </source>
</evidence>
<keyword evidence="4 6" id="KW-1133">Transmembrane helix</keyword>